<evidence type="ECO:0000313" key="4">
    <source>
        <dbReference type="Proteomes" id="UP000635902"/>
    </source>
</evidence>
<dbReference type="Pfam" id="PF04186">
    <property type="entry name" value="FxsA"/>
    <property type="match status" value="1"/>
</dbReference>
<keyword evidence="2" id="KW-0472">Membrane</keyword>
<dbReference type="PANTHER" id="PTHR35335">
    <property type="entry name" value="UPF0716 PROTEIN FXSA"/>
    <property type="match status" value="1"/>
</dbReference>
<dbReference type="InterPro" id="IPR007313">
    <property type="entry name" value="FxsA"/>
</dbReference>
<dbReference type="EMBL" id="JADKMY010000001">
    <property type="protein sequence ID" value="MBF4553642.1"/>
    <property type="molecule type" value="Genomic_DNA"/>
</dbReference>
<feature type="transmembrane region" description="Helical" evidence="2">
    <location>
        <begin position="6"/>
        <end position="23"/>
    </location>
</feature>
<reference evidence="3 4" key="1">
    <citation type="submission" date="2020-10" db="EMBL/GenBank/DDBJ databases">
        <title>Novel species in genus Corynebacterium.</title>
        <authorList>
            <person name="Zhang G."/>
        </authorList>
    </citation>
    <scope>NUCLEOTIDE SEQUENCE [LARGE SCALE GENOMIC DNA]</scope>
    <source>
        <strain evidence="3 4">DSM 45110</strain>
    </source>
</reference>
<sequence length="196" mass="20865">MPLLAAAYLIIEITAFILLGLWIGFGWAILLIIGLFVLGLALSAWQFRELTRRVSTTATHPDSATAAQPVDGESAGRLTADLALALVGSLLVAVPGVVTSALGIFFLLPPTRALIRKGIGAGARVAITKFADNTYQNVYGVARPGSKAYGKERADRPQGWGEVIDHRAGETPTSTDPRTNNHPEDPNPPRGIEDSR</sequence>
<dbReference type="Proteomes" id="UP000635902">
    <property type="component" value="Unassembled WGS sequence"/>
</dbReference>
<evidence type="ECO:0000256" key="1">
    <source>
        <dbReference type="SAM" id="MobiDB-lite"/>
    </source>
</evidence>
<gene>
    <name evidence="3" type="ORF">IRY30_06050</name>
</gene>
<accession>A0ABR9ZJT4</accession>
<protein>
    <submittedName>
        <fullName evidence="3">FxsA family protein</fullName>
    </submittedName>
</protein>
<feature type="compositionally biased region" description="Basic and acidic residues" evidence="1">
    <location>
        <begin position="179"/>
        <end position="196"/>
    </location>
</feature>
<evidence type="ECO:0000256" key="2">
    <source>
        <dbReference type="SAM" id="Phobius"/>
    </source>
</evidence>
<keyword evidence="2" id="KW-0812">Transmembrane</keyword>
<feature type="transmembrane region" description="Helical" evidence="2">
    <location>
        <begin position="28"/>
        <end position="47"/>
    </location>
</feature>
<name>A0ABR9ZJT4_9CORY</name>
<feature type="transmembrane region" description="Helical" evidence="2">
    <location>
        <begin position="82"/>
        <end position="108"/>
    </location>
</feature>
<comment type="caution">
    <text evidence="3">The sequence shown here is derived from an EMBL/GenBank/DDBJ whole genome shotgun (WGS) entry which is preliminary data.</text>
</comment>
<evidence type="ECO:0000313" key="3">
    <source>
        <dbReference type="EMBL" id="MBF4553642.1"/>
    </source>
</evidence>
<keyword evidence="2" id="KW-1133">Transmembrane helix</keyword>
<proteinExistence type="predicted"/>
<feature type="region of interest" description="Disordered" evidence="1">
    <location>
        <begin position="147"/>
        <end position="196"/>
    </location>
</feature>
<dbReference type="PANTHER" id="PTHR35335:SF1">
    <property type="entry name" value="UPF0716 PROTEIN FXSA"/>
    <property type="match status" value="1"/>
</dbReference>
<dbReference type="RefSeq" id="WP_194556419.1">
    <property type="nucleotide sequence ID" value="NZ_JADKMY010000001.1"/>
</dbReference>
<dbReference type="NCBIfam" id="NF008528">
    <property type="entry name" value="PRK11463.1-2"/>
    <property type="match status" value="1"/>
</dbReference>
<organism evidence="3 4">
    <name type="scientific">Corynebacterium suicordis DSM 45110</name>
    <dbReference type="NCBI Taxonomy" id="1121369"/>
    <lineage>
        <taxon>Bacteria</taxon>
        <taxon>Bacillati</taxon>
        <taxon>Actinomycetota</taxon>
        <taxon>Actinomycetes</taxon>
        <taxon>Mycobacteriales</taxon>
        <taxon>Corynebacteriaceae</taxon>
        <taxon>Corynebacterium</taxon>
    </lineage>
</organism>
<keyword evidence="4" id="KW-1185">Reference proteome</keyword>